<dbReference type="AlphaFoldDB" id="A0A0D2CFX9"/>
<evidence type="ECO:0000256" key="4">
    <source>
        <dbReference type="ARBA" id="ARBA00022963"/>
    </source>
</evidence>
<feature type="region of interest" description="Disordered" evidence="9">
    <location>
        <begin position="599"/>
        <end position="703"/>
    </location>
</feature>
<gene>
    <name evidence="11" type="ORF">PV07_12329</name>
</gene>
<dbReference type="PANTHER" id="PTHR10728">
    <property type="entry name" value="CYTOSOLIC PHOSPHOLIPASE A2"/>
    <property type="match status" value="1"/>
</dbReference>
<dbReference type="Gene3D" id="3.40.1090.10">
    <property type="entry name" value="Cytosolic phospholipase A2 catalytic domain"/>
    <property type="match status" value="2"/>
</dbReference>
<dbReference type="SUPFAM" id="SSF52151">
    <property type="entry name" value="FabD/lysophospholipase-like"/>
    <property type="match status" value="1"/>
</dbReference>
<sequence length="809" mass="90213">MSAARVFFNSSYLQYTALAAVACGGVHSSTRRTNPIKLDSPSGVHAPQDASLIAYARRVQSHYAQTEDSKHTTKRGDATIIDRTNDPDQYAPAFESDDENAWASFSRNFHNVREGIARIDWGTVGDKITDWVVPNWAKVLPDGFQKLQFELSMQPGTLADQIWQEAHDPCINPEIEWNATVRVGDTLGNDELEFRRKRKQYVVKALAKYLGLDEKDIHPDDVPTIAICGSGGGLRAMVAGTSSYLSAQEAGLFDCVTYTAGVSGSCWLQTLFYSSLGKQDHRQLLKHIKSRIGTHIAFPPTALKLVTSAPTNKFILSGFVEKLKGDPGASFGLVDVYSLLLAARLLVPHGDLDVNDQDLKLSNQRIYIENGQFPMPIYTAVRHEIPVDVEEEKKSRDNLALKQKIKEKARREAWFQWIEMHPWEVWCEEFGAGIPTWSLGRPFRNGRNMLLDTGITLPEIRQSLLLGIWGSAFCATLAHYYKEIKPALIGMVGFEGVNLLVEEKNEDLIKIHPIDPATIPNFVYGMEGQLPSTCPDSVFKHDHLQLMDAGMSNNLPIYPLLRPGRDVDVLIAFDASADIQKENWLSVVDGYAKQRGIKGWPVGAGWPRKSSKPQENAKALEEAQATTPQEAATKLAEAREEDRENKDAGEDKTGESPTTGSDPDAASTLGPCTVWVGSKAERSTDEEPPPSKSLNWDTSDNQDSAPFHLMDPDAGIAVIYFPLLPHPDVPNIDPDKSDFMSTWNFIYTPDQVDSVVELARRNFAEGEEKVKNTVRAVYERKKKSRIEREDKKTTKEWKGRMKRVGNSFV</sequence>
<dbReference type="PROSITE" id="PS51210">
    <property type="entry name" value="PLA2C"/>
    <property type="match status" value="1"/>
</dbReference>
<evidence type="ECO:0000256" key="3">
    <source>
        <dbReference type="ARBA" id="ARBA00022801"/>
    </source>
</evidence>
<dbReference type="OrthoDB" id="6121437at2759"/>
<accession>A0A0D2CFX9</accession>
<dbReference type="EC" id="3.1.1.5" evidence="2 8"/>
<dbReference type="STRING" id="569365.A0A0D2CFX9"/>
<comment type="catalytic activity">
    <reaction evidence="6 8">
        <text>a 1-acyl-sn-glycero-3-phosphocholine + H2O = sn-glycerol 3-phosphocholine + a fatty acid + H(+)</text>
        <dbReference type="Rhea" id="RHEA:15177"/>
        <dbReference type="ChEBI" id="CHEBI:15377"/>
        <dbReference type="ChEBI" id="CHEBI:15378"/>
        <dbReference type="ChEBI" id="CHEBI:16870"/>
        <dbReference type="ChEBI" id="CHEBI:28868"/>
        <dbReference type="ChEBI" id="CHEBI:58168"/>
        <dbReference type="EC" id="3.1.1.5"/>
    </reaction>
</comment>
<dbReference type="PROSITE" id="PS51257">
    <property type="entry name" value="PROKAR_LIPOPROTEIN"/>
    <property type="match status" value="1"/>
</dbReference>
<feature type="compositionally biased region" description="Basic and acidic residues" evidence="9">
    <location>
        <begin position="787"/>
        <end position="799"/>
    </location>
</feature>
<proteinExistence type="inferred from homology"/>
<feature type="compositionally biased region" description="Polar residues" evidence="9">
    <location>
        <begin position="692"/>
        <end position="703"/>
    </location>
</feature>
<dbReference type="GO" id="GO:0004622">
    <property type="term" value="F:phosphatidylcholine lysophospholipase activity"/>
    <property type="evidence" value="ECO:0007669"/>
    <property type="project" value="UniProtKB-EC"/>
</dbReference>
<name>A0A0D2CFX9_9EURO</name>
<dbReference type="CDD" id="cd00147">
    <property type="entry name" value="cPLA2_like"/>
    <property type="match status" value="1"/>
</dbReference>
<dbReference type="VEuPathDB" id="FungiDB:PV07_12329"/>
<evidence type="ECO:0000313" key="12">
    <source>
        <dbReference type="Proteomes" id="UP000054466"/>
    </source>
</evidence>
<evidence type="ECO:0000256" key="6">
    <source>
        <dbReference type="ARBA" id="ARBA00049531"/>
    </source>
</evidence>
<dbReference type="Proteomes" id="UP000054466">
    <property type="component" value="Unassembled WGS sequence"/>
</dbReference>
<evidence type="ECO:0000256" key="5">
    <source>
        <dbReference type="ARBA" id="ARBA00023098"/>
    </source>
</evidence>
<evidence type="ECO:0000259" key="10">
    <source>
        <dbReference type="PROSITE" id="PS51210"/>
    </source>
</evidence>
<dbReference type="GO" id="GO:0005829">
    <property type="term" value="C:cytosol"/>
    <property type="evidence" value="ECO:0007669"/>
    <property type="project" value="TreeGrafter"/>
</dbReference>
<keyword evidence="5 7" id="KW-0443">Lipid metabolism</keyword>
<protein>
    <recommendedName>
        <fullName evidence="2 8">Lysophospholipase</fullName>
        <ecNumber evidence="2 8">3.1.1.5</ecNumber>
    </recommendedName>
</protein>
<evidence type="ECO:0000256" key="2">
    <source>
        <dbReference type="ARBA" id="ARBA00013274"/>
    </source>
</evidence>
<keyword evidence="3 7" id="KW-0378">Hydrolase</keyword>
<evidence type="ECO:0000256" key="9">
    <source>
        <dbReference type="SAM" id="MobiDB-lite"/>
    </source>
</evidence>
<evidence type="ECO:0000256" key="8">
    <source>
        <dbReference type="RuleBase" id="RU362103"/>
    </source>
</evidence>
<dbReference type="RefSeq" id="XP_016242660.1">
    <property type="nucleotide sequence ID" value="XM_016399848.1"/>
</dbReference>
<feature type="compositionally biased region" description="Basic and acidic residues" evidence="9">
    <location>
        <begin position="636"/>
        <end position="654"/>
    </location>
</feature>
<dbReference type="SMART" id="SM00022">
    <property type="entry name" value="PLAc"/>
    <property type="match status" value="1"/>
</dbReference>
<evidence type="ECO:0000256" key="7">
    <source>
        <dbReference type="PROSITE-ProRule" id="PRU00555"/>
    </source>
</evidence>
<organism evidence="11 12">
    <name type="scientific">Cladophialophora immunda</name>
    <dbReference type="NCBI Taxonomy" id="569365"/>
    <lineage>
        <taxon>Eukaryota</taxon>
        <taxon>Fungi</taxon>
        <taxon>Dikarya</taxon>
        <taxon>Ascomycota</taxon>
        <taxon>Pezizomycotina</taxon>
        <taxon>Eurotiomycetes</taxon>
        <taxon>Chaetothyriomycetidae</taxon>
        <taxon>Chaetothyriales</taxon>
        <taxon>Herpotrichiellaceae</taxon>
        <taxon>Cladophialophora</taxon>
    </lineage>
</organism>
<dbReference type="EMBL" id="KN847047">
    <property type="protein sequence ID" value="KIW22444.1"/>
    <property type="molecule type" value="Genomic_DNA"/>
</dbReference>
<dbReference type="InterPro" id="IPR016035">
    <property type="entry name" value="Acyl_Trfase/lysoPLipase"/>
</dbReference>
<dbReference type="GO" id="GO:0046475">
    <property type="term" value="P:glycerophospholipid catabolic process"/>
    <property type="evidence" value="ECO:0007669"/>
    <property type="project" value="TreeGrafter"/>
</dbReference>
<dbReference type="InterPro" id="IPR002642">
    <property type="entry name" value="LysoPLipase_cat_dom"/>
</dbReference>
<dbReference type="HOGENOM" id="CLU_013227_1_0_1"/>
<reference evidence="11 12" key="1">
    <citation type="submission" date="2015-01" db="EMBL/GenBank/DDBJ databases">
        <title>The Genome Sequence of Cladophialophora immunda CBS83496.</title>
        <authorList>
            <consortium name="The Broad Institute Genomics Platform"/>
            <person name="Cuomo C."/>
            <person name="de Hoog S."/>
            <person name="Gorbushina A."/>
            <person name="Stielow B."/>
            <person name="Teixiera M."/>
            <person name="Abouelleil A."/>
            <person name="Chapman S.B."/>
            <person name="Priest M."/>
            <person name="Young S.K."/>
            <person name="Wortman J."/>
            <person name="Nusbaum C."/>
            <person name="Birren B."/>
        </authorList>
    </citation>
    <scope>NUCLEOTIDE SEQUENCE [LARGE SCALE GENOMIC DNA]</scope>
    <source>
        <strain evidence="11 12">CBS 83496</strain>
    </source>
</reference>
<feature type="compositionally biased region" description="Low complexity" evidence="9">
    <location>
        <begin position="622"/>
        <end position="633"/>
    </location>
</feature>
<dbReference type="GO" id="GO:0004623">
    <property type="term" value="F:phospholipase A2 activity"/>
    <property type="evidence" value="ECO:0007669"/>
    <property type="project" value="TreeGrafter"/>
</dbReference>
<keyword evidence="12" id="KW-1185">Reference proteome</keyword>
<evidence type="ECO:0000256" key="1">
    <source>
        <dbReference type="ARBA" id="ARBA00008780"/>
    </source>
</evidence>
<dbReference type="GeneID" id="27351523"/>
<evidence type="ECO:0000313" key="11">
    <source>
        <dbReference type="EMBL" id="KIW22444.1"/>
    </source>
</evidence>
<feature type="domain" description="PLA2c" evidence="10">
    <location>
        <begin position="169"/>
        <end position="802"/>
    </location>
</feature>
<dbReference type="PANTHER" id="PTHR10728:SF40">
    <property type="entry name" value="PATATIN FAMILY PROTEIN"/>
    <property type="match status" value="1"/>
</dbReference>
<feature type="region of interest" description="Disordered" evidence="9">
    <location>
        <begin position="787"/>
        <end position="809"/>
    </location>
</feature>
<dbReference type="Pfam" id="PF01735">
    <property type="entry name" value="PLA2_B"/>
    <property type="match status" value="1"/>
</dbReference>
<keyword evidence="4 7" id="KW-0442">Lipid degradation</keyword>
<comment type="similarity">
    <text evidence="1 8">Belongs to the lysophospholipase family.</text>
</comment>